<evidence type="ECO:0000256" key="1">
    <source>
        <dbReference type="ARBA" id="ARBA00009986"/>
    </source>
</evidence>
<dbReference type="SUPFAM" id="SSF53720">
    <property type="entry name" value="ALDH-like"/>
    <property type="match status" value="1"/>
</dbReference>
<dbReference type="Gene3D" id="3.40.309.10">
    <property type="entry name" value="Aldehyde Dehydrogenase, Chain A, domain 2"/>
    <property type="match status" value="1"/>
</dbReference>
<name>A0ABT0EZ00_9PSED</name>
<dbReference type="EC" id="1.2.1.3" evidence="3"/>
<dbReference type="Pfam" id="PF00171">
    <property type="entry name" value="Aldedh"/>
    <property type="match status" value="1"/>
</dbReference>
<accession>A0ABT0EZ00</accession>
<dbReference type="PROSITE" id="PS00070">
    <property type="entry name" value="ALDEHYDE_DEHYDR_CYS"/>
    <property type="match status" value="1"/>
</dbReference>
<organism evidence="6 7">
    <name type="scientific">Pseudomonas violetae</name>
    <dbReference type="NCBI Taxonomy" id="2915813"/>
    <lineage>
        <taxon>Bacteria</taxon>
        <taxon>Pseudomonadati</taxon>
        <taxon>Pseudomonadota</taxon>
        <taxon>Gammaproteobacteria</taxon>
        <taxon>Pseudomonadales</taxon>
        <taxon>Pseudomonadaceae</taxon>
        <taxon>Pseudomonas</taxon>
    </lineage>
</organism>
<keyword evidence="2" id="KW-0560">Oxidoreductase</keyword>
<evidence type="ECO:0000256" key="4">
    <source>
        <dbReference type="ARBA" id="ARBA00049194"/>
    </source>
</evidence>
<protein>
    <recommendedName>
        <fullName evidence="3">aldehyde dehydrogenase (NAD(+))</fullName>
        <ecNumber evidence="3">1.2.1.3</ecNumber>
    </recommendedName>
</protein>
<dbReference type="InterPro" id="IPR016163">
    <property type="entry name" value="Ald_DH_C"/>
</dbReference>
<dbReference type="InterPro" id="IPR016161">
    <property type="entry name" value="Ald_DH/histidinol_DH"/>
</dbReference>
<evidence type="ECO:0000313" key="6">
    <source>
        <dbReference type="EMBL" id="MCK1790998.1"/>
    </source>
</evidence>
<dbReference type="Gene3D" id="3.40.605.10">
    <property type="entry name" value="Aldehyde Dehydrogenase, Chain A, domain 1"/>
    <property type="match status" value="1"/>
</dbReference>
<evidence type="ECO:0000256" key="3">
    <source>
        <dbReference type="ARBA" id="ARBA00024226"/>
    </source>
</evidence>
<feature type="domain" description="Aldehyde dehydrogenase" evidence="5">
    <location>
        <begin position="12"/>
        <end position="467"/>
    </location>
</feature>
<dbReference type="EMBL" id="JAKNRW010000008">
    <property type="protein sequence ID" value="MCK1790998.1"/>
    <property type="molecule type" value="Genomic_DNA"/>
</dbReference>
<dbReference type="InterPro" id="IPR015590">
    <property type="entry name" value="Aldehyde_DH_dom"/>
</dbReference>
<evidence type="ECO:0000259" key="5">
    <source>
        <dbReference type="Pfam" id="PF00171"/>
    </source>
</evidence>
<evidence type="ECO:0000313" key="7">
    <source>
        <dbReference type="Proteomes" id="UP001299876"/>
    </source>
</evidence>
<evidence type="ECO:0000256" key="2">
    <source>
        <dbReference type="ARBA" id="ARBA00023002"/>
    </source>
</evidence>
<comment type="catalytic activity">
    <reaction evidence="4">
        <text>an aldehyde + NAD(+) + H2O = a carboxylate + NADH + 2 H(+)</text>
        <dbReference type="Rhea" id="RHEA:16185"/>
        <dbReference type="ChEBI" id="CHEBI:15377"/>
        <dbReference type="ChEBI" id="CHEBI:15378"/>
        <dbReference type="ChEBI" id="CHEBI:17478"/>
        <dbReference type="ChEBI" id="CHEBI:29067"/>
        <dbReference type="ChEBI" id="CHEBI:57540"/>
        <dbReference type="ChEBI" id="CHEBI:57945"/>
        <dbReference type="EC" id="1.2.1.3"/>
    </reaction>
</comment>
<comment type="similarity">
    <text evidence="1">Belongs to the aldehyde dehydrogenase family.</text>
</comment>
<keyword evidence="7" id="KW-1185">Reference proteome</keyword>
<dbReference type="InterPro" id="IPR016160">
    <property type="entry name" value="Ald_DH_CS_CYS"/>
</dbReference>
<dbReference type="Proteomes" id="UP001299876">
    <property type="component" value="Unassembled WGS sequence"/>
</dbReference>
<comment type="caution">
    <text evidence="6">The sequence shown here is derived from an EMBL/GenBank/DDBJ whole genome shotgun (WGS) entry which is preliminary data.</text>
</comment>
<proteinExistence type="inferred from homology"/>
<dbReference type="CDD" id="cd07138">
    <property type="entry name" value="ALDH_CddD_SSP0762"/>
    <property type="match status" value="1"/>
</dbReference>
<dbReference type="PANTHER" id="PTHR42804">
    <property type="entry name" value="ALDEHYDE DEHYDROGENASE"/>
    <property type="match status" value="1"/>
</dbReference>
<dbReference type="PANTHER" id="PTHR42804:SF1">
    <property type="entry name" value="ALDEHYDE DEHYDROGENASE-RELATED"/>
    <property type="match status" value="1"/>
</dbReference>
<gene>
    <name evidence="6" type="ORF">L9059_12515</name>
</gene>
<reference evidence="6 7" key="1">
    <citation type="submission" date="2022-02" db="EMBL/GenBank/DDBJ databases">
        <title>Comparative genomics of the first Antarctic Pseudomonas spp. capable of biotransforming 2,4,6-Trinitrotoluene.</title>
        <authorList>
            <person name="Cabrera M.A."/>
            <person name="Marquez S.L."/>
            <person name="Perez-Donoso J.M."/>
        </authorList>
    </citation>
    <scope>NUCLEOTIDE SEQUENCE [LARGE SCALE GENOMIC DNA]</scope>
    <source>
        <strain evidence="6 7">TNT19</strain>
    </source>
</reference>
<sequence length="475" mass="50406">MNDLDFYINGQWVKPRGGSTLEVIDPSTERSVGVISLGTRADLDDAVAAARQAFPAYSQWSREQRLELLAAIIQGYESQSEALAERVHKEMGAPLSLARSAHVPAGLGHLQQAFEVLRTYDFDRPHGSTLISREPIGVCGLITPWNWPLNQLTCKIAPALATGCTLVLKPSERAPLSAMLLAEILHCAGVPKGVFNLVNGDGPTIGDGIARHPHIDMVSFTGSTSAGVAVAKAAADSVKRVSQELGGKSANLVIADADIEEAVRHGVSSCFRNSGQSCNAPTRLLIARALQERAVEIARAVAAQVCFDDSNPSTAMGPLANLAQFECVQAMIAGAMDQGARLVCGGVGRPVGVAQGYYVRPTVFADVTTDMPIARDEVFGPVLVIMPYDSEDEAVAIANDSPYGLSGYVTAGTLERARSVARKLRTGMVHLNGSKADNGAPFGGYKQSGNGREWGVHGFEEYLELKSMFGYQPGA</sequence>
<dbReference type="RefSeq" id="WP_247291270.1">
    <property type="nucleotide sequence ID" value="NZ_JAKNRW010000008.1"/>
</dbReference>
<dbReference type="InterPro" id="IPR016162">
    <property type="entry name" value="Ald_DH_N"/>
</dbReference>